<dbReference type="EMBL" id="BMFU01000002">
    <property type="protein sequence ID" value="GGH50879.1"/>
    <property type="molecule type" value="Genomic_DNA"/>
</dbReference>
<sequence>MQCKRMADIVAVTAGSYHTVGLKSDGTMVAVGDNDYVQCDISRWSSIQQ</sequence>
<dbReference type="Proteomes" id="UP000652153">
    <property type="component" value="Unassembled WGS sequence"/>
</dbReference>
<accession>A0ABQ1Z6C7</accession>
<proteinExistence type="predicted"/>
<reference evidence="2" key="1">
    <citation type="journal article" date="2019" name="Int. J. Syst. Evol. Microbiol.">
        <title>The Global Catalogue of Microorganisms (GCM) 10K type strain sequencing project: providing services to taxonomists for standard genome sequencing and annotation.</title>
        <authorList>
            <consortium name="The Broad Institute Genomics Platform"/>
            <consortium name="The Broad Institute Genome Sequencing Center for Infectious Disease"/>
            <person name="Wu L."/>
            <person name="Ma J."/>
        </authorList>
    </citation>
    <scope>NUCLEOTIDE SEQUENCE [LARGE SCALE GENOMIC DNA]</scope>
    <source>
        <strain evidence="2">CGMCC 1.12770</strain>
    </source>
</reference>
<name>A0ABQ1Z6C7_9BACL</name>
<dbReference type="PROSITE" id="PS00626">
    <property type="entry name" value="RCC1_2"/>
    <property type="match status" value="1"/>
</dbReference>
<dbReference type="Pfam" id="PF13540">
    <property type="entry name" value="RCC1_2"/>
    <property type="match status" value="1"/>
</dbReference>
<comment type="caution">
    <text evidence="1">The sequence shown here is derived from an EMBL/GenBank/DDBJ whole genome shotgun (WGS) entry which is preliminary data.</text>
</comment>
<organism evidence="1 2">
    <name type="scientific">Paenibacillus silvae</name>
    <dbReference type="NCBI Taxonomy" id="1325358"/>
    <lineage>
        <taxon>Bacteria</taxon>
        <taxon>Bacillati</taxon>
        <taxon>Bacillota</taxon>
        <taxon>Bacilli</taxon>
        <taxon>Bacillales</taxon>
        <taxon>Paenibacillaceae</taxon>
        <taxon>Paenibacillus</taxon>
    </lineage>
</organism>
<gene>
    <name evidence="1" type="ORF">GCM10008014_16300</name>
</gene>
<evidence type="ECO:0000313" key="1">
    <source>
        <dbReference type="EMBL" id="GGH50879.1"/>
    </source>
</evidence>
<keyword evidence="2" id="KW-1185">Reference proteome</keyword>
<dbReference type="InterPro" id="IPR000408">
    <property type="entry name" value="Reg_chr_condens"/>
</dbReference>
<dbReference type="InterPro" id="IPR009091">
    <property type="entry name" value="RCC1/BLIP-II"/>
</dbReference>
<protein>
    <recommendedName>
        <fullName evidence="3">RCC1 repeat protein</fullName>
    </recommendedName>
</protein>
<evidence type="ECO:0000313" key="2">
    <source>
        <dbReference type="Proteomes" id="UP000652153"/>
    </source>
</evidence>
<dbReference type="Gene3D" id="2.130.10.30">
    <property type="entry name" value="Regulator of chromosome condensation 1/beta-lactamase-inhibitor protein II"/>
    <property type="match status" value="1"/>
</dbReference>
<evidence type="ECO:0008006" key="3">
    <source>
        <dbReference type="Google" id="ProtNLM"/>
    </source>
</evidence>
<dbReference type="SUPFAM" id="SSF50985">
    <property type="entry name" value="RCC1/BLIP-II"/>
    <property type="match status" value="1"/>
</dbReference>